<protein>
    <submittedName>
        <fullName evidence="2">S1 RNA-binding domain-containing protein</fullName>
    </submittedName>
</protein>
<feature type="domain" description="S1 motif" evidence="1">
    <location>
        <begin position="119"/>
        <end position="184"/>
    </location>
</feature>
<organism evidence="2 3">
    <name type="scientific">Nonomuraea spiralis</name>
    <dbReference type="NCBI Taxonomy" id="46182"/>
    <lineage>
        <taxon>Bacteria</taxon>
        <taxon>Bacillati</taxon>
        <taxon>Actinomycetota</taxon>
        <taxon>Actinomycetes</taxon>
        <taxon>Streptosporangiales</taxon>
        <taxon>Streptosporangiaceae</taxon>
        <taxon>Nonomuraea</taxon>
    </lineage>
</organism>
<dbReference type="Gene3D" id="2.40.50.140">
    <property type="entry name" value="Nucleic acid-binding proteins"/>
    <property type="match status" value="2"/>
</dbReference>
<dbReference type="RefSeq" id="WP_229825056.1">
    <property type="nucleotide sequence ID" value="NZ_BMRC01000046.1"/>
</dbReference>
<dbReference type="Pfam" id="PF00575">
    <property type="entry name" value="S1"/>
    <property type="match status" value="2"/>
</dbReference>
<dbReference type="SMART" id="SM00316">
    <property type="entry name" value="S1"/>
    <property type="match status" value="2"/>
</dbReference>
<comment type="caution">
    <text evidence="2">The sequence shown here is derived from an EMBL/GenBank/DDBJ whole genome shotgun (WGS) entry which is preliminary data.</text>
</comment>
<dbReference type="InterPro" id="IPR012340">
    <property type="entry name" value="NA-bd_OB-fold"/>
</dbReference>
<reference evidence="2 3" key="1">
    <citation type="submission" date="2024-09" db="EMBL/GenBank/DDBJ databases">
        <authorList>
            <person name="Sun Q."/>
            <person name="Mori K."/>
        </authorList>
    </citation>
    <scope>NUCLEOTIDE SEQUENCE [LARGE SCALE GENOMIC DNA]</scope>
    <source>
        <strain evidence="2 3">CCM 3426</strain>
    </source>
</reference>
<dbReference type="PROSITE" id="PS50126">
    <property type="entry name" value="S1"/>
    <property type="match status" value="2"/>
</dbReference>
<dbReference type="InterPro" id="IPR003029">
    <property type="entry name" value="S1_domain"/>
</dbReference>
<dbReference type="PANTHER" id="PTHR10724">
    <property type="entry name" value="30S RIBOSOMAL PROTEIN S1"/>
    <property type="match status" value="1"/>
</dbReference>
<accession>A0ABV5IS98</accession>
<dbReference type="CDD" id="cd00164">
    <property type="entry name" value="S1_like"/>
    <property type="match status" value="1"/>
</dbReference>
<dbReference type="InterPro" id="IPR050437">
    <property type="entry name" value="Ribos_protein_bS1-like"/>
</dbReference>
<dbReference type="EMBL" id="JBHMEI010000053">
    <property type="protein sequence ID" value="MFB9207441.1"/>
    <property type="molecule type" value="Genomic_DNA"/>
</dbReference>
<evidence type="ECO:0000313" key="3">
    <source>
        <dbReference type="Proteomes" id="UP001589647"/>
    </source>
</evidence>
<evidence type="ECO:0000313" key="2">
    <source>
        <dbReference type="EMBL" id="MFB9207441.1"/>
    </source>
</evidence>
<keyword evidence="3" id="KW-1185">Reference proteome</keyword>
<feature type="domain" description="S1 motif" evidence="1">
    <location>
        <begin position="17"/>
        <end position="102"/>
    </location>
</feature>
<evidence type="ECO:0000259" key="1">
    <source>
        <dbReference type="PROSITE" id="PS50126"/>
    </source>
</evidence>
<gene>
    <name evidence="2" type="ORF">ACFFV7_40075</name>
</gene>
<proteinExistence type="predicted"/>
<dbReference type="Proteomes" id="UP001589647">
    <property type="component" value="Unassembled WGS sequence"/>
</dbReference>
<sequence length="187" mass="20377">MEEESPVTAFLRTVNAGDVLSGTVAEITRSGAVAAVERFGVFVDLDETPAHPVFPGVGFITIPDLSWHRFEDPYEIVAVGQRVTCEFLVFDTHNGEARLSLRATRPDPFQGFARHTHVGQVLRGRVTQVLPFGVFVRVADGVEGLIHLPRPTGDPAGAPRPGDEITVTVTEIDTPRRLLTLSREAAR</sequence>
<dbReference type="SUPFAM" id="SSF50249">
    <property type="entry name" value="Nucleic acid-binding proteins"/>
    <property type="match status" value="2"/>
</dbReference>
<name>A0ABV5IS98_9ACTN</name>